<proteinExistence type="predicted"/>
<keyword evidence="2" id="KW-1185">Reference proteome</keyword>
<sequence length="358" mass="40932">MAAENVIDWLSRSVVIDLVTRPVSHGMQLWEFIPDAGNSINLQYDLPIHLCWGTSEDRVREAIFDRFVDILPRVQGLTLPFIILAMMEWCMDTTHTFHLSFNEMMITPVDFAGDYRPSIRRTVLPMPTLFDFDATTNERTLPQGRAWRFSMRYAHTTSNISAFRQMLNGLAWDRDITLVLRGSPMIDHLEVFLSAANAIFVQTQLLVHVPPSAEFDPFTVEEELDRDQGDALARHGLLQWLINHFDHSNNLFPHNNFEICPLFEEYSIIFGRIPVTEEIPIVPWLNIDPALMSMVIFSFSAYEIPSYDFRANVVPLRPLIDHALGMDRTGLHSSTFASLASTYYSAALMVMAAFGWCP</sequence>
<protein>
    <recommendedName>
        <fullName evidence="3">Aminotransferase-like plant mobile domain-containing protein</fullName>
    </recommendedName>
</protein>
<accession>A0A067LFI4</accession>
<dbReference type="EMBL" id="KK914192">
    <property type="protein sequence ID" value="KDP47167.1"/>
    <property type="molecule type" value="Genomic_DNA"/>
</dbReference>
<name>A0A067LFI4_JATCU</name>
<evidence type="ECO:0000313" key="1">
    <source>
        <dbReference type="EMBL" id="KDP47167.1"/>
    </source>
</evidence>
<gene>
    <name evidence="1" type="ORF">JCGZ_25676</name>
</gene>
<organism evidence="1 2">
    <name type="scientific">Jatropha curcas</name>
    <name type="common">Barbados nut</name>
    <dbReference type="NCBI Taxonomy" id="180498"/>
    <lineage>
        <taxon>Eukaryota</taxon>
        <taxon>Viridiplantae</taxon>
        <taxon>Streptophyta</taxon>
        <taxon>Embryophyta</taxon>
        <taxon>Tracheophyta</taxon>
        <taxon>Spermatophyta</taxon>
        <taxon>Magnoliopsida</taxon>
        <taxon>eudicotyledons</taxon>
        <taxon>Gunneridae</taxon>
        <taxon>Pentapetalae</taxon>
        <taxon>rosids</taxon>
        <taxon>fabids</taxon>
        <taxon>Malpighiales</taxon>
        <taxon>Euphorbiaceae</taxon>
        <taxon>Crotonoideae</taxon>
        <taxon>Jatropheae</taxon>
        <taxon>Jatropha</taxon>
    </lineage>
</organism>
<evidence type="ECO:0008006" key="3">
    <source>
        <dbReference type="Google" id="ProtNLM"/>
    </source>
</evidence>
<dbReference type="AlphaFoldDB" id="A0A067LFI4"/>
<reference evidence="1 2" key="1">
    <citation type="journal article" date="2014" name="PLoS ONE">
        <title>Global Analysis of Gene Expression Profiles in Physic Nut (Jatropha curcas L.) Seedlings Exposed to Salt Stress.</title>
        <authorList>
            <person name="Zhang L."/>
            <person name="Zhang C."/>
            <person name="Wu P."/>
            <person name="Chen Y."/>
            <person name="Li M."/>
            <person name="Jiang H."/>
            <person name="Wu G."/>
        </authorList>
    </citation>
    <scope>NUCLEOTIDE SEQUENCE [LARGE SCALE GENOMIC DNA]</scope>
    <source>
        <strain evidence="2">cv. GZQX0401</strain>
        <tissue evidence="1">Young leaves</tissue>
    </source>
</reference>
<dbReference type="OrthoDB" id="1938336at2759"/>
<evidence type="ECO:0000313" key="2">
    <source>
        <dbReference type="Proteomes" id="UP000027138"/>
    </source>
</evidence>
<dbReference type="Proteomes" id="UP000027138">
    <property type="component" value="Unassembled WGS sequence"/>
</dbReference>